<protein>
    <submittedName>
        <fullName evidence="1">Uncharacterized protein</fullName>
    </submittedName>
</protein>
<organism evidence="1">
    <name type="scientific">hydrothermal vent metagenome</name>
    <dbReference type="NCBI Taxonomy" id="652676"/>
    <lineage>
        <taxon>unclassified sequences</taxon>
        <taxon>metagenomes</taxon>
        <taxon>ecological metagenomes</taxon>
    </lineage>
</organism>
<dbReference type="AlphaFoldDB" id="A0A3B0UA41"/>
<proteinExistence type="predicted"/>
<reference evidence="1" key="1">
    <citation type="submission" date="2018-06" db="EMBL/GenBank/DDBJ databases">
        <authorList>
            <person name="Zhirakovskaya E."/>
        </authorList>
    </citation>
    <scope>NUCLEOTIDE SEQUENCE</scope>
</reference>
<dbReference type="EMBL" id="UOES01000310">
    <property type="protein sequence ID" value="VAW27825.1"/>
    <property type="molecule type" value="Genomic_DNA"/>
</dbReference>
<accession>A0A3B0UA41</accession>
<sequence length="54" mass="6413">MFKKANVQNFTFYVSFVTNKPLLLNQLHSSIIYCLMLLTLRKVIKWSVSVEIYE</sequence>
<evidence type="ECO:0000313" key="1">
    <source>
        <dbReference type="EMBL" id="VAW27825.1"/>
    </source>
</evidence>
<name>A0A3B0UA41_9ZZZZ</name>
<gene>
    <name evidence="1" type="ORF">MNBD_BACTEROID06-400</name>
</gene>